<evidence type="ECO:0000313" key="1">
    <source>
        <dbReference type="EMBL" id="MFC5064910.1"/>
    </source>
</evidence>
<dbReference type="Proteomes" id="UP001595947">
    <property type="component" value="Unassembled WGS sequence"/>
</dbReference>
<evidence type="ECO:0000313" key="2">
    <source>
        <dbReference type="Proteomes" id="UP001595947"/>
    </source>
</evidence>
<name>A0ABV9YPV6_9PSEU</name>
<comment type="caution">
    <text evidence="1">The sequence shown here is derived from an EMBL/GenBank/DDBJ whole genome shotgun (WGS) entry which is preliminary data.</text>
</comment>
<gene>
    <name evidence="1" type="ORF">ACFPBZ_21985</name>
</gene>
<sequence length="129" mass="13724">MLTGAQRTSRAAALGARLDRLCRHLAPLLSSDDALVVADLRVVAAAATRDLQTRPLALATRQDAARLTRCSALLDLLVATVAGADLAAPDAAVTWRRAAESGREPAGLDRRGRLRLRLLRGRARRAVLG</sequence>
<accession>A0ABV9YPV6</accession>
<organism evidence="1 2">
    <name type="scientific">Actinomycetospora atypica</name>
    <dbReference type="NCBI Taxonomy" id="1290095"/>
    <lineage>
        <taxon>Bacteria</taxon>
        <taxon>Bacillati</taxon>
        <taxon>Actinomycetota</taxon>
        <taxon>Actinomycetes</taxon>
        <taxon>Pseudonocardiales</taxon>
        <taxon>Pseudonocardiaceae</taxon>
        <taxon>Actinomycetospora</taxon>
    </lineage>
</organism>
<reference evidence="2" key="1">
    <citation type="journal article" date="2019" name="Int. J. Syst. Evol. Microbiol.">
        <title>The Global Catalogue of Microorganisms (GCM) 10K type strain sequencing project: providing services to taxonomists for standard genome sequencing and annotation.</title>
        <authorList>
            <consortium name="The Broad Institute Genomics Platform"/>
            <consortium name="The Broad Institute Genome Sequencing Center for Infectious Disease"/>
            <person name="Wu L."/>
            <person name="Ma J."/>
        </authorList>
    </citation>
    <scope>NUCLEOTIDE SEQUENCE [LARGE SCALE GENOMIC DNA]</scope>
    <source>
        <strain evidence="2">CGMCC 4.7093</strain>
    </source>
</reference>
<proteinExistence type="predicted"/>
<keyword evidence="2" id="KW-1185">Reference proteome</keyword>
<dbReference type="EMBL" id="JBHSIV010000028">
    <property type="protein sequence ID" value="MFC5064910.1"/>
    <property type="molecule type" value="Genomic_DNA"/>
</dbReference>
<dbReference type="RefSeq" id="WP_378038251.1">
    <property type="nucleotide sequence ID" value="NZ_JBHSIV010000028.1"/>
</dbReference>
<protein>
    <submittedName>
        <fullName evidence="1">Uncharacterized protein</fullName>
    </submittedName>
</protein>